<keyword evidence="4" id="KW-1185">Reference proteome</keyword>
<evidence type="ECO:0000313" key="3">
    <source>
        <dbReference type="EMBL" id="QDU36056.1"/>
    </source>
</evidence>
<feature type="signal peptide" evidence="2">
    <location>
        <begin position="1"/>
        <end position="23"/>
    </location>
</feature>
<protein>
    <submittedName>
        <fullName evidence="3">Uncharacterized protein</fullName>
    </submittedName>
</protein>
<dbReference type="Proteomes" id="UP000320496">
    <property type="component" value="Chromosome"/>
</dbReference>
<name>A0A517Z0P4_9PLAN</name>
<feature type="chain" id="PRO_5022187082" evidence="2">
    <location>
        <begin position="24"/>
        <end position="123"/>
    </location>
</feature>
<dbReference type="OrthoDB" id="291507at2"/>
<dbReference type="EMBL" id="CP036275">
    <property type="protein sequence ID" value="QDU36056.1"/>
    <property type="molecule type" value="Genomic_DNA"/>
</dbReference>
<keyword evidence="2" id="KW-0732">Signal</keyword>
<gene>
    <name evidence="3" type="ORF">Mal4_03390</name>
</gene>
<dbReference type="RefSeq" id="WP_145366761.1">
    <property type="nucleotide sequence ID" value="NZ_CP036275.1"/>
</dbReference>
<reference evidence="3 4" key="1">
    <citation type="submission" date="2019-02" db="EMBL/GenBank/DDBJ databases">
        <title>Deep-cultivation of Planctomycetes and their phenomic and genomic characterization uncovers novel biology.</title>
        <authorList>
            <person name="Wiegand S."/>
            <person name="Jogler M."/>
            <person name="Boedeker C."/>
            <person name="Pinto D."/>
            <person name="Vollmers J."/>
            <person name="Rivas-Marin E."/>
            <person name="Kohn T."/>
            <person name="Peeters S.H."/>
            <person name="Heuer A."/>
            <person name="Rast P."/>
            <person name="Oberbeckmann S."/>
            <person name="Bunk B."/>
            <person name="Jeske O."/>
            <person name="Meyerdierks A."/>
            <person name="Storesund J.E."/>
            <person name="Kallscheuer N."/>
            <person name="Luecker S."/>
            <person name="Lage O.M."/>
            <person name="Pohl T."/>
            <person name="Merkel B.J."/>
            <person name="Hornburger P."/>
            <person name="Mueller R.-W."/>
            <person name="Bruemmer F."/>
            <person name="Labrenz M."/>
            <person name="Spormann A.M."/>
            <person name="Op den Camp H."/>
            <person name="Overmann J."/>
            <person name="Amann R."/>
            <person name="Jetten M.S.M."/>
            <person name="Mascher T."/>
            <person name="Medema M.H."/>
            <person name="Devos D.P."/>
            <person name="Kaster A.-K."/>
            <person name="Ovreas L."/>
            <person name="Rohde M."/>
            <person name="Galperin M.Y."/>
            <person name="Jogler C."/>
        </authorList>
    </citation>
    <scope>NUCLEOTIDE SEQUENCE [LARGE SCALE GENOMIC DNA]</scope>
    <source>
        <strain evidence="3 4">Mal4</strain>
    </source>
</reference>
<proteinExistence type="predicted"/>
<sequence precursor="true">MKWILTCGLVGAVSLAWVESVSAQPPAPARRPTISPYLELLRNNQNGGRGIGFDYYRRLRPQQELQERLSTQNLELRSLQNQLNTVEALGQSLRQRDRELLGTTGHPTQFMSTGGYFSGIGGR</sequence>
<dbReference type="KEGG" id="mri:Mal4_03390"/>
<evidence type="ECO:0000256" key="2">
    <source>
        <dbReference type="SAM" id="SignalP"/>
    </source>
</evidence>
<dbReference type="AlphaFoldDB" id="A0A517Z0P4"/>
<feature type="coiled-coil region" evidence="1">
    <location>
        <begin position="62"/>
        <end position="96"/>
    </location>
</feature>
<accession>A0A517Z0P4</accession>
<evidence type="ECO:0000256" key="1">
    <source>
        <dbReference type="SAM" id="Coils"/>
    </source>
</evidence>
<organism evidence="3 4">
    <name type="scientific">Maioricimonas rarisocia</name>
    <dbReference type="NCBI Taxonomy" id="2528026"/>
    <lineage>
        <taxon>Bacteria</taxon>
        <taxon>Pseudomonadati</taxon>
        <taxon>Planctomycetota</taxon>
        <taxon>Planctomycetia</taxon>
        <taxon>Planctomycetales</taxon>
        <taxon>Planctomycetaceae</taxon>
        <taxon>Maioricimonas</taxon>
    </lineage>
</organism>
<keyword evidence="1" id="KW-0175">Coiled coil</keyword>
<evidence type="ECO:0000313" key="4">
    <source>
        <dbReference type="Proteomes" id="UP000320496"/>
    </source>
</evidence>